<dbReference type="Proteomes" id="UP000008983">
    <property type="component" value="Unassembled WGS sequence"/>
</dbReference>
<dbReference type="PANTHER" id="PTHR43719">
    <property type="entry name" value="TWO-COMPONENT HISTIDINE KINASE"/>
    <property type="match status" value="1"/>
</dbReference>
<evidence type="ECO:0000256" key="1">
    <source>
        <dbReference type="ARBA" id="ARBA00022553"/>
    </source>
</evidence>
<feature type="modified residue" description="4-aspartylphosphate" evidence="2">
    <location>
        <position position="107"/>
    </location>
</feature>
<gene>
    <name evidence="4" type="ORF">IMG5_148710</name>
</gene>
<proteinExistence type="predicted"/>
<protein>
    <recommendedName>
        <fullName evidence="3">Response regulatory domain-containing protein</fullName>
    </recommendedName>
</protein>
<dbReference type="PROSITE" id="PS50110">
    <property type="entry name" value="RESPONSE_REGULATORY"/>
    <property type="match status" value="1"/>
</dbReference>
<dbReference type="InParanoid" id="G0QYC6"/>
<dbReference type="EMBL" id="GL984106">
    <property type="protein sequence ID" value="EGR29789.1"/>
    <property type="molecule type" value="Genomic_DNA"/>
</dbReference>
<reference evidence="4 5" key="1">
    <citation type="submission" date="2011-07" db="EMBL/GenBank/DDBJ databases">
        <authorList>
            <person name="Coyne R."/>
            <person name="Brami D."/>
            <person name="Johnson J."/>
            <person name="Hostetler J."/>
            <person name="Hannick L."/>
            <person name="Clark T."/>
            <person name="Cassidy-Hanley D."/>
            <person name="Inman J."/>
        </authorList>
    </citation>
    <scope>NUCLEOTIDE SEQUENCE [LARGE SCALE GENOMIC DNA]</scope>
    <source>
        <strain evidence="4 5">G5</strain>
    </source>
</reference>
<evidence type="ECO:0000313" key="5">
    <source>
        <dbReference type="Proteomes" id="UP000008983"/>
    </source>
</evidence>
<dbReference type="CDD" id="cd17546">
    <property type="entry name" value="REC_hyHK_CKI1_RcsC-like"/>
    <property type="match status" value="1"/>
</dbReference>
<keyword evidence="1 2" id="KW-0597">Phosphoprotein</keyword>
<dbReference type="STRING" id="857967.G0QYC6"/>
<dbReference type="InterPro" id="IPR050956">
    <property type="entry name" value="2C_system_His_kinase"/>
</dbReference>
<dbReference type="RefSeq" id="XP_004031025.1">
    <property type="nucleotide sequence ID" value="XM_004030977.1"/>
</dbReference>
<evidence type="ECO:0000256" key="2">
    <source>
        <dbReference type="PROSITE-ProRule" id="PRU00169"/>
    </source>
</evidence>
<dbReference type="OrthoDB" id="288899at2759"/>
<dbReference type="SUPFAM" id="SSF52172">
    <property type="entry name" value="CheY-like"/>
    <property type="match status" value="1"/>
</dbReference>
<dbReference type="GO" id="GO:0000160">
    <property type="term" value="P:phosphorelay signal transduction system"/>
    <property type="evidence" value="ECO:0007669"/>
    <property type="project" value="InterPro"/>
</dbReference>
<feature type="domain" description="Response regulatory" evidence="3">
    <location>
        <begin position="52"/>
        <end position="177"/>
    </location>
</feature>
<dbReference type="InterPro" id="IPR011006">
    <property type="entry name" value="CheY-like_superfamily"/>
</dbReference>
<accession>G0QYC6</accession>
<dbReference type="OMA" id="EWETANE"/>
<dbReference type="Pfam" id="PF00072">
    <property type="entry name" value="Response_reg"/>
    <property type="match status" value="1"/>
</dbReference>
<dbReference type="AlphaFoldDB" id="G0QYC6"/>
<name>G0QYC6_ICHMU</name>
<keyword evidence="5" id="KW-1185">Reference proteome</keyword>
<dbReference type="GeneID" id="14905882"/>
<dbReference type="PANTHER" id="PTHR43719:SF28">
    <property type="entry name" value="PEROXIDE STRESS-ACTIVATED HISTIDINE KINASE MAK1-RELATED"/>
    <property type="match status" value="1"/>
</dbReference>
<dbReference type="Gene3D" id="3.40.50.2300">
    <property type="match status" value="1"/>
</dbReference>
<organism evidence="4 5">
    <name type="scientific">Ichthyophthirius multifiliis</name>
    <name type="common">White spot disease agent</name>
    <name type="synonym">Ich</name>
    <dbReference type="NCBI Taxonomy" id="5932"/>
    <lineage>
        <taxon>Eukaryota</taxon>
        <taxon>Sar</taxon>
        <taxon>Alveolata</taxon>
        <taxon>Ciliophora</taxon>
        <taxon>Intramacronucleata</taxon>
        <taxon>Oligohymenophorea</taxon>
        <taxon>Hymenostomatida</taxon>
        <taxon>Ophryoglenina</taxon>
        <taxon>Ichthyophthirius</taxon>
    </lineage>
</organism>
<dbReference type="eggNOG" id="ENOG502SFVU">
    <property type="taxonomic scope" value="Eukaryota"/>
</dbReference>
<evidence type="ECO:0000313" key="4">
    <source>
        <dbReference type="EMBL" id="EGR29789.1"/>
    </source>
</evidence>
<evidence type="ECO:0000259" key="3">
    <source>
        <dbReference type="PROSITE" id="PS50110"/>
    </source>
</evidence>
<sequence length="183" mass="21383">MQQETENRIFQTISHELGTCVNFLQQFISSSMLDQNVGEYTKTTYLSKSQENEKKVDQQLLIINEEEVLANNISENLILTAYSGKEAVDIYRKMLNNLIQIKLIFMDINMPIMDGFEATKEIRKIQYSNKNINTHIIGYSSWTDLETRYMCEQCGMDTYYPKPISPDVLGRLLSKYYFNELNL</sequence>
<dbReference type="InterPro" id="IPR001789">
    <property type="entry name" value="Sig_transdc_resp-reg_receiver"/>
</dbReference>
<dbReference type="SMART" id="SM00448">
    <property type="entry name" value="REC"/>
    <property type="match status" value="1"/>
</dbReference>